<sequence length="413" mass="44986">MIHPFIHPFHTRSLKSLVLLTLALLLSSCNSDSDDHSPQAQSSTGSGEVLSSITISPGTTSMDIQMTRQFTAVGIFSDGSSTILTESVTWSTSDESIVSISETGVAIAHAQGEATITATRDGVSGTCLVSVSLSGTSDTSDPAPPEKPDLLPPASAVIIDHTATDIYAVPDEWIEQARESLCIAYGHTSHGSQIIEGMKGLVDFSGSSYAFNASGAGGALELRDTPFAGANDLGNPDRTAWAEATRAYLDEHPEVNVVMWSWCGQVSDATKADIDTYLHLMSTLEQEYPDVRFVYMTGHLDGTGLEGNLHQRNEQIRRYCRQNGKILYDFADIESYDPDGVFYGDRYANDACDYDSDGDGDRDANWAEQWQNAHVQGQDWYDCYAAHSQPLNANLKAYAAWWLWARIAGWDGR</sequence>
<dbReference type="AlphaFoldDB" id="A0A485LYL3"/>
<feature type="domain" description="BIG2" evidence="2">
    <location>
        <begin position="49"/>
        <end position="130"/>
    </location>
</feature>
<feature type="compositionally biased region" description="Polar residues" evidence="1">
    <location>
        <begin position="38"/>
        <end position="52"/>
    </location>
</feature>
<evidence type="ECO:0000313" key="3">
    <source>
        <dbReference type="EMBL" id="VFU12557.1"/>
    </source>
</evidence>
<dbReference type="InterPro" id="IPR003343">
    <property type="entry name" value="Big_2"/>
</dbReference>
<dbReference type="EMBL" id="CAADRM010000046">
    <property type="protein sequence ID" value="VFU12557.1"/>
    <property type="molecule type" value="Genomic_DNA"/>
</dbReference>
<organism evidence="3">
    <name type="scientific">anaerobic digester metagenome</name>
    <dbReference type="NCBI Taxonomy" id="1263854"/>
    <lineage>
        <taxon>unclassified sequences</taxon>
        <taxon>metagenomes</taxon>
        <taxon>ecological metagenomes</taxon>
    </lineage>
</organism>
<dbReference type="SMART" id="SM00635">
    <property type="entry name" value="BID_2"/>
    <property type="match status" value="1"/>
</dbReference>
<name>A0A485LYL3_9ZZZZ</name>
<proteinExistence type="predicted"/>
<gene>
    <name evidence="3" type="ORF">SCFA_140042</name>
</gene>
<evidence type="ECO:0000256" key="1">
    <source>
        <dbReference type="SAM" id="MobiDB-lite"/>
    </source>
</evidence>
<accession>A0A485LYL3</accession>
<dbReference type="InterPro" id="IPR008964">
    <property type="entry name" value="Invasin/intimin_cell_adhesion"/>
</dbReference>
<feature type="region of interest" description="Disordered" evidence="1">
    <location>
        <begin position="32"/>
        <end position="52"/>
    </location>
</feature>
<dbReference type="SUPFAM" id="SSF49373">
    <property type="entry name" value="Invasin/intimin cell-adhesion fragments"/>
    <property type="match status" value="1"/>
</dbReference>
<protein>
    <submittedName>
        <fullName evidence="3">Bacterial Ig-like domain (Group 2)</fullName>
    </submittedName>
</protein>
<evidence type="ECO:0000259" key="2">
    <source>
        <dbReference type="SMART" id="SM00635"/>
    </source>
</evidence>
<reference evidence="3" key="1">
    <citation type="submission" date="2019-03" db="EMBL/GenBank/DDBJ databases">
        <authorList>
            <person name="Hao L."/>
        </authorList>
    </citation>
    <scope>NUCLEOTIDE SEQUENCE</scope>
</reference>
<dbReference type="Gene3D" id="2.60.40.1080">
    <property type="match status" value="1"/>
</dbReference>
<dbReference type="Pfam" id="PF02368">
    <property type="entry name" value="Big_2"/>
    <property type="match status" value="1"/>
</dbReference>